<comment type="caution">
    <text evidence="1">The sequence shown here is derived from an EMBL/GenBank/DDBJ whole genome shotgun (WGS) entry which is preliminary data.</text>
</comment>
<gene>
    <name evidence="1" type="ORF">AOG55_01540</name>
</gene>
<evidence type="ECO:0000313" key="1">
    <source>
        <dbReference type="EMBL" id="KQB34064.1"/>
    </source>
</evidence>
<organism evidence="1 2">
    <name type="scientific">Acidiplasma cupricumulans</name>
    <dbReference type="NCBI Taxonomy" id="312540"/>
    <lineage>
        <taxon>Archaea</taxon>
        <taxon>Methanobacteriati</taxon>
        <taxon>Thermoplasmatota</taxon>
        <taxon>Thermoplasmata</taxon>
        <taxon>Thermoplasmatales</taxon>
        <taxon>Ferroplasmaceae</taxon>
        <taxon>Acidiplasma</taxon>
    </lineage>
</organism>
<accession>A0A0Q0RVY1</accession>
<reference evidence="1 2" key="1">
    <citation type="submission" date="2015-09" db="EMBL/GenBank/DDBJ databases">
        <title>Heavy metals and arsenic resistance mechanisms in polyextremophilic archaea of the family Ferroplasmaceae.</title>
        <authorList>
            <person name="Bulaev A.G."/>
            <person name="Kanygina A.V."/>
        </authorList>
    </citation>
    <scope>NUCLEOTIDE SEQUENCE [LARGE SCALE GENOMIC DNA]</scope>
    <source>
        <strain evidence="1 2">BH2</strain>
    </source>
</reference>
<dbReference type="InParanoid" id="A0A0Q0RVY1"/>
<protein>
    <submittedName>
        <fullName evidence="1">Uncharacterized protein</fullName>
    </submittedName>
</protein>
<dbReference type="Proteomes" id="UP000050301">
    <property type="component" value="Unassembled WGS sequence"/>
</dbReference>
<name>A0A0Q0RVY1_9ARCH</name>
<evidence type="ECO:0000313" key="2">
    <source>
        <dbReference type="Proteomes" id="UP000050301"/>
    </source>
</evidence>
<sequence length="284" mass="33543">MERNDDVKTNFLENLKQLIDFKKINVIDVIKKIPAKRYEYFNKLNNNNLNKLNLDYGDKLTLSRDGLIYEIGNDKYVVTLKALILARYGVTNIDEFLNDLNKQFFIELYNKNTQELTWDEKTIILTLLGLMACDKNSAFKFTTDENAEVFQKCAKDALIFLQENNVIDSKFTIDDLFNYNARGEHKVQAKMTRINNIRIKTNNIYCKDTKLGHYLKIIIDNNINKDNLYFILRLIFNELPNKQNLINLLNKMYTRRYEVLSEDSNISLSLKHNLEHDILMWTIN</sequence>
<dbReference type="AlphaFoldDB" id="A0A0Q0RVY1"/>
<dbReference type="EMBL" id="LKBH01000274">
    <property type="protein sequence ID" value="KQB34064.1"/>
    <property type="molecule type" value="Genomic_DNA"/>
</dbReference>
<keyword evidence="2" id="KW-1185">Reference proteome</keyword>
<proteinExistence type="predicted"/>
<dbReference type="RefSeq" id="WP_055041115.1">
    <property type="nucleotide sequence ID" value="NZ_LKBH01000274.1"/>
</dbReference>